<evidence type="ECO:0000256" key="1">
    <source>
        <dbReference type="PROSITE-ProRule" id="PRU00175"/>
    </source>
</evidence>
<feature type="region of interest" description="Disordered" evidence="2">
    <location>
        <begin position="160"/>
        <end position="185"/>
    </location>
</feature>
<dbReference type="EMBL" id="NKCK01000429">
    <property type="protein sequence ID" value="RSL82137.1"/>
    <property type="molecule type" value="Genomic_DNA"/>
</dbReference>
<dbReference type="Gene3D" id="3.30.40.10">
    <property type="entry name" value="Zinc/RING finger domain, C3HC4 (zinc finger)"/>
    <property type="match status" value="1"/>
</dbReference>
<organism evidence="4 5">
    <name type="scientific">Fusarium oligoseptatum</name>
    <dbReference type="NCBI Taxonomy" id="2604345"/>
    <lineage>
        <taxon>Eukaryota</taxon>
        <taxon>Fungi</taxon>
        <taxon>Dikarya</taxon>
        <taxon>Ascomycota</taxon>
        <taxon>Pezizomycotina</taxon>
        <taxon>Sordariomycetes</taxon>
        <taxon>Hypocreomycetidae</taxon>
        <taxon>Hypocreales</taxon>
        <taxon>Nectriaceae</taxon>
        <taxon>Fusarium</taxon>
        <taxon>Fusarium solani species complex</taxon>
    </lineage>
</organism>
<keyword evidence="1" id="KW-0862">Zinc</keyword>
<dbReference type="GO" id="GO:0008270">
    <property type="term" value="F:zinc ion binding"/>
    <property type="evidence" value="ECO:0007669"/>
    <property type="project" value="UniProtKB-KW"/>
</dbReference>
<protein>
    <recommendedName>
        <fullName evidence="3">RING-type domain-containing protein</fullName>
    </recommendedName>
</protein>
<feature type="compositionally biased region" description="Polar residues" evidence="2">
    <location>
        <begin position="160"/>
        <end position="177"/>
    </location>
</feature>
<evidence type="ECO:0000313" key="5">
    <source>
        <dbReference type="Proteomes" id="UP000287144"/>
    </source>
</evidence>
<evidence type="ECO:0000259" key="3">
    <source>
        <dbReference type="PROSITE" id="PS50089"/>
    </source>
</evidence>
<comment type="caution">
    <text evidence="4">The sequence shown here is derived from an EMBL/GenBank/DDBJ whole genome shotgun (WGS) entry which is preliminary data.</text>
</comment>
<dbReference type="InterPro" id="IPR001841">
    <property type="entry name" value="Znf_RING"/>
</dbReference>
<gene>
    <name evidence="4" type="ORF">CEP52_017035</name>
</gene>
<dbReference type="InterPro" id="IPR013083">
    <property type="entry name" value="Znf_RING/FYVE/PHD"/>
</dbReference>
<keyword evidence="5" id="KW-1185">Reference proteome</keyword>
<dbReference type="AlphaFoldDB" id="A0A428RX93"/>
<keyword evidence="1" id="KW-0479">Metal-binding</keyword>
<proteinExistence type="predicted"/>
<evidence type="ECO:0000256" key="2">
    <source>
        <dbReference type="SAM" id="MobiDB-lite"/>
    </source>
</evidence>
<dbReference type="Proteomes" id="UP000287144">
    <property type="component" value="Unassembled WGS sequence"/>
</dbReference>
<keyword evidence="1" id="KW-0863">Zinc-finger</keyword>
<evidence type="ECO:0000313" key="4">
    <source>
        <dbReference type="EMBL" id="RSL82137.1"/>
    </source>
</evidence>
<dbReference type="SUPFAM" id="SSF57850">
    <property type="entry name" value="RING/U-box"/>
    <property type="match status" value="1"/>
</dbReference>
<name>A0A428RX93_9HYPO</name>
<reference evidence="4 5" key="1">
    <citation type="submission" date="2017-06" db="EMBL/GenBank/DDBJ databases">
        <title>Comparative genomic analysis of Ambrosia Fusariam Clade fungi.</title>
        <authorList>
            <person name="Stajich J.E."/>
            <person name="Carrillo J."/>
            <person name="Kijimoto T."/>
            <person name="Eskalen A."/>
            <person name="O'Donnell K."/>
            <person name="Kasson M."/>
        </authorList>
    </citation>
    <scope>NUCLEOTIDE SEQUENCE [LARGE SCALE GENOMIC DNA]</scope>
    <source>
        <strain evidence="4 5">NRRL62579</strain>
    </source>
</reference>
<feature type="domain" description="RING-type" evidence="3">
    <location>
        <begin position="59"/>
        <end position="113"/>
    </location>
</feature>
<accession>A0A428RX93</accession>
<sequence length="267" mass="30359">MTYFDVYKRCGDCLEELSPGAEWRWRAVRSPFVLCDACAQIKQAQGNHLIRQYGWEAECAICTMMMPKVYLTCKSGTSAQMGHTFCIDCLKDLDLLDHKGHLANHCFPCPMCRQDVLLAVQSPAELFTMIDDVGEKKMASYGLQLKEPQLLPWANLQPSQRAINSPPQQATNLQSSHLGPRARSHREIYDSRNRRKLHKRQETVNENQCDIGEPSWEVTGVEDVRLINRCGQVKVAWASTWISIDSMDDGQLKEIAMKQLDNITGQE</sequence>
<dbReference type="PROSITE" id="PS50089">
    <property type="entry name" value="ZF_RING_2"/>
    <property type="match status" value="1"/>
</dbReference>